<evidence type="ECO:0000256" key="5">
    <source>
        <dbReference type="SAM" id="MobiDB-lite"/>
    </source>
</evidence>
<dbReference type="RefSeq" id="YP_009664590.1">
    <property type="nucleotide sequence ID" value="NC_043042.1"/>
</dbReference>
<keyword evidence="4" id="KW-0546">Nucleotide metabolism</keyword>
<reference evidence="7 8" key="2">
    <citation type="journal article" date="2011" name="Arch. Virol.">
        <title>Partial genome characterization of acipenserid herpesvirus 2: taxonomical proposal for the demarcation of three subfamilies in Alloherpesviridae.</title>
        <authorList>
            <person name="Doszpoly A."/>
            <person name="Somogyi V."/>
            <person name="Lapatra S.E."/>
            <person name="Benko M."/>
        </authorList>
    </citation>
    <scope>NUCLEOTIDE SEQUENCE [LARGE SCALE GENOMIC DNA]</scope>
    <source>
        <strain evidence="8">SRWSHV (Snake River White Sturgeon Herpesvirus)</strain>
    </source>
</reference>
<dbReference type="PANTHER" id="PTHR11241">
    <property type="entry name" value="DEOXYURIDINE 5'-TRIPHOSPHATE NUCLEOTIDOHYDROLASE"/>
    <property type="match status" value="1"/>
</dbReference>
<reference evidence="7 8" key="1">
    <citation type="journal article" date="2008" name="Arch. Virol.">
        <title>Molecular confirmation of a new herpesvirus from catfish (Ameiurus melas) by testing the performance of a novel PCR method, designed to target the DNA polymerase gene of alloherpesviruses.</title>
        <authorList>
            <person name="Doszpoly A."/>
            <person name="Kovacs E.R."/>
            <person name="Bovo G."/>
            <person name="LaPatra S.E."/>
            <person name="Harrach B."/>
            <person name="Benko M."/>
        </authorList>
    </citation>
    <scope>NUCLEOTIDE SEQUENCE [LARGE SCALE GENOMIC DNA]</scope>
    <source>
        <strain evidence="8">SRWSHV (Snake River White Sturgeon Herpesvirus)</strain>
    </source>
</reference>
<dbReference type="GO" id="GO:0004170">
    <property type="term" value="F:dUTP diphosphatase activity"/>
    <property type="evidence" value="ECO:0007669"/>
    <property type="project" value="UniProtKB-EC"/>
</dbReference>
<dbReference type="InterPro" id="IPR008181">
    <property type="entry name" value="dUTPase"/>
</dbReference>
<feature type="compositionally biased region" description="Low complexity" evidence="5">
    <location>
        <begin position="161"/>
        <end position="183"/>
    </location>
</feature>
<evidence type="ECO:0000256" key="3">
    <source>
        <dbReference type="ARBA" id="ARBA00022801"/>
    </source>
</evidence>
<dbReference type="Gene3D" id="2.70.40.10">
    <property type="match status" value="1"/>
</dbReference>
<dbReference type="GO" id="GO:0000287">
    <property type="term" value="F:magnesium ion binding"/>
    <property type="evidence" value="ECO:0007669"/>
    <property type="project" value="InterPro"/>
</dbReference>
<evidence type="ECO:0000256" key="4">
    <source>
        <dbReference type="ARBA" id="ARBA00023080"/>
    </source>
</evidence>
<dbReference type="InterPro" id="IPR029054">
    <property type="entry name" value="dUTPase-like"/>
</dbReference>
<dbReference type="InterPro" id="IPR033704">
    <property type="entry name" value="dUTPase_trimeric"/>
</dbReference>
<evidence type="ECO:0000313" key="7">
    <source>
        <dbReference type="EMBL" id="AEF97708.1"/>
    </source>
</evidence>
<dbReference type="Proteomes" id="UP000243430">
    <property type="component" value="Segment"/>
</dbReference>
<protein>
    <recommendedName>
        <fullName evidence="2">dUTP diphosphatase</fullName>
        <ecNumber evidence="2">3.6.1.23</ecNumber>
    </recommendedName>
</protein>
<dbReference type="EC" id="3.6.1.23" evidence="2"/>
<keyword evidence="8" id="KW-1185">Reference proteome</keyword>
<dbReference type="GO" id="GO:0046081">
    <property type="term" value="P:dUTP catabolic process"/>
    <property type="evidence" value="ECO:0007669"/>
    <property type="project" value="InterPro"/>
</dbReference>
<organism evidence="7 8">
    <name type="scientific">white sturgeon herpesvirus 2</name>
    <dbReference type="NCBI Taxonomy" id="320884"/>
    <lineage>
        <taxon>Viruses</taxon>
        <taxon>Duplodnaviria</taxon>
        <taxon>Heunggongvirae</taxon>
        <taxon>Peploviricota</taxon>
        <taxon>Herviviricetes</taxon>
        <taxon>Herpesvirales</taxon>
        <taxon>Alloherpesviridae</taxon>
        <taxon>Ictavirus</taxon>
        <taxon>Ictavirus acipenseridallo2</taxon>
    </lineage>
</organism>
<dbReference type="SUPFAM" id="SSF51283">
    <property type="entry name" value="dUTPase-like"/>
    <property type="match status" value="1"/>
</dbReference>
<dbReference type="Pfam" id="PF00692">
    <property type="entry name" value="dUTPase"/>
    <property type="match status" value="1"/>
</dbReference>
<dbReference type="CDD" id="cd07557">
    <property type="entry name" value="trimeric_dUTPase"/>
    <property type="match status" value="1"/>
</dbReference>
<evidence type="ECO:0000313" key="8">
    <source>
        <dbReference type="Proteomes" id="UP000243430"/>
    </source>
</evidence>
<dbReference type="EMBL" id="FJ815289">
    <property type="protein sequence ID" value="AEF97708.1"/>
    <property type="molecule type" value="Genomic_DNA"/>
</dbReference>
<dbReference type="PANTHER" id="PTHR11241:SF0">
    <property type="entry name" value="DEOXYURIDINE 5'-TRIPHOSPHATE NUCLEOTIDOHYDROLASE"/>
    <property type="match status" value="1"/>
</dbReference>
<dbReference type="GeneID" id="40524633"/>
<feature type="domain" description="dUTPase-like" evidence="6">
    <location>
        <begin position="18"/>
        <end position="139"/>
    </location>
</feature>
<reference evidence="7 8" key="3">
    <citation type="journal article" date="2011" name="Intervirology">
        <title>Comparative analysis of a conserved gene block from the genome of the members of the genus ictalurivirus.</title>
        <authorList>
            <person name="Doszpoly A."/>
            <person name="Benko M."/>
            <person name="Bovo G."/>
            <person name="Lapatra S.E."/>
            <person name="Harrach B."/>
        </authorList>
    </citation>
    <scope>NUCLEOTIDE SEQUENCE [LARGE SCALE GENOMIC DNA]</scope>
    <source>
        <strain evidence="8">SRWSHV (Snake River White Sturgeon Herpesvirus)</strain>
    </source>
</reference>
<feature type="region of interest" description="Disordered" evidence="5">
    <location>
        <begin position="146"/>
        <end position="183"/>
    </location>
</feature>
<proteinExistence type="inferred from homology"/>
<comment type="similarity">
    <text evidence="1">Belongs to the dUTPase family.</text>
</comment>
<dbReference type="InterPro" id="IPR036157">
    <property type="entry name" value="dUTPase-like_sf"/>
</dbReference>
<sequence length="294" mass="31904">MIQISVYPGYERNPDVCLPRAQTEHSGGLDIASCVSVDCKAGVSTTLGTGIAVAIPPGFVGLLVPRSSYMTRYSTTGVIDSDFRGHLQIIVNPRQDFQIRARDRIAQLVVVQCTTITCVVPYSELSRTERDVCGFGSTGINTASNSSGIYMQMGDRDSSDESTSSRSSSSNSFSPSSSSNSSEISSAKVDSFEIYGFGPNGFGTNGFGTSDFGATSFGAIGTIDLNTSKEEEIYTQIDDFIKPPQKPEPVLKKRLSKTIVMSPDEYVCANQQMPIKQKRLSRFGFSRNSEKKRH</sequence>
<evidence type="ECO:0000256" key="1">
    <source>
        <dbReference type="ARBA" id="ARBA00006581"/>
    </source>
</evidence>
<keyword evidence="3" id="KW-0378">Hydrolase</keyword>
<evidence type="ECO:0000256" key="2">
    <source>
        <dbReference type="ARBA" id="ARBA00012379"/>
    </source>
</evidence>
<dbReference type="GO" id="GO:0006226">
    <property type="term" value="P:dUMP biosynthetic process"/>
    <property type="evidence" value="ECO:0007669"/>
    <property type="project" value="InterPro"/>
</dbReference>
<name>F6GQ88_9VIRU</name>
<accession>F6GQ88</accession>
<dbReference type="KEGG" id="vg:40524633"/>
<evidence type="ECO:0000259" key="6">
    <source>
        <dbReference type="Pfam" id="PF00692"/>
    </source>
</evidence>